<feature type="non-terminal residue" evidence="2">
    <location>
        <position position="1"/>
    </location>
</feature>
<sequence length="123" mass="12736">RPVDFFDEPSVAERGGQEPTAYAGAGRTSSPRPPPRDGERTQRRRQRWRPFEASAAGARLASGRGGAANPREPEGGAGPEPRGAGHGPQQRGAGAARGVSPGSCRRPSRGGGGRAREGCRARG</sequence>
<protein>
    <submittedName>
        <fullName evidence="2">Uncharacterized protein</fullName>
    </submittedName>
</protein>
<feature type="compositionally biased region" description="Basic and acidic residues" evidence="1">
    <location>
        <begin position="114"/>
        <end position="123"/>
    </location>
</feature>
<evidence type="ECO:0000256" key="1">
    <source>
        <dbReference type="SAM" id="MobiDB-lite"/>
    </source>
</evidence>
<evidence type="ECO:0000313" key="2">
    <source>
        <dbReference type="EMBL" id="EJK67227.1"/>
    </source>
</evidence>
<evidence type="ECO:0000313" key="3">
    <source>
        <dbReference type="Proteomes" id="UP000266841"/>
    </source>
</evidence>
<feature type="compositionally biased region" description="Low complexity" evidence="1">
    <location>
        <begin position="53"/>
        <end position="70"/>
    </location>
</feature>
<name>K0T9N5_THAOC</name>
<organism evidence="2 3">
    <name type="scientific">Thalassiosira oceanica</name>
    <name type="common">Marine diatom</name>
    <dbReference type="NCBI Taxonomy" id="159749"/>
    <lineage>
        <taxon>Eukaryota</taxon>
        <taxon>Sar</taxon>
        <taxon>Stramenopiles</taxon>
        <taxon>Ochrophyta</taxon>
        <taxon>Bacillariophyta</taxon>
        <taxon>Coscinodiscophyceae</taxon>
        <taxon>Thalassiosirophycidae</taxon>
        <taxon>Thalassiosirales</taxon>
        <taxon>Thalassiosiraceae</taxon>
        <taxon>Thalassiosira</taxon>
    </lineage>
</organism>
<reference evidence="2 3" key="1">
    <citation type="journal article" date="2012" name="Genome Biol.">
        <title>Genome and low-iron response of an oceanic diatom adapted to chronic iron limitation.</title>
        <authorList>
            <person name="Lommer M."/>
            <person name="Specht M."/>
            <person name="Roy A.S."/>
            <person name="Kraemer L."/>
            <person name="Andreson R."/>
            <person name="Gutowska M.A."/>
            <person name="Wolf J."/>
            <person name="Bergner S.V."/>
            <person name="Schilhabel M.B."/>
            <person name="Klostermeier U.C."/>
            <person name="Beiko R.G."/>
            <person name="Rosenstiel P."/>
            <person name="Hippler M."/>
            <person name="Laroche J."/>
        </authorList>
    </citation>
    <scope>NUCLEOTIDE SEQUENCE [LARGE SCALE GENOMIC DNA]</scope>
    <source>
        <strain evidence="2 3">CCMP1005</strain>
    </source>
</reference>
<feature type="region of interest" description="Disordered" evidence="1">
    <location>
        <begin position="1"/>
        <end position="123"/>
    </location>
</feature>
<accession>K0T9N5</accession>
<comment type="caution">
    <text evidence="2">The sequence shown here is derived from an EMBL/GenBank/DDBJ whole genome shotgun (WGS) entry which is preliminary data.</text>
</comment>
<proteinExistence type="predicted"/>
<feature type="compositionally biased region" description="Low complexity" evidence="1">
    <location>
        <begin position="79"/>
        <end position="105"/>
    </location>
</feature>
<dbReference type="Proteomes" id="UP000266841">
    <property type="component" value="Unassembled WGS sequence"/>
</dbReference>
<dbReference type="AlphaFoldDB" id="K0T9N5"/>
<dbReference type="EMBL" id="AGNL01013491">
    <property type="protein sequence ID" value="EJK67227.1"/>
    <property type="molecule type" value="Genomic_DNA"/>
</dbReference>
<gene>
    <name evidence="2" type="ORF">THAOC_11770</name>
</gene>
<keyword evidence="3" id="KW-1185">Reference proteome</keyword>